<evidence type="ECO:0000256" key="2">
    <source>
        <dbReference type="PROSITE-ProRule" id="PRU00176"/>
    </source>
</evidence>
<name>A0ABQ0MCN7_MYCCL</name>
<dbReference type="Proteomes" id="UP000815677">
    <property type="component" value="Unassembled WGS sequence"/>
</dbReference>
<feature type="domain" description="RRM" evidence="4">
    <location>
        <begin position="138"/>
        <end position="218"/>
    </location>
</feature>
<dbReference type="SUPFAM" id="SSF54928">
    <property type="entry name" value="RNA-binding domain, RBD"/>
    <property type="match status" value="2"/>
</dbReference>
<proteinExistence type="predicted"/>
<dbReference type="InterPro" id="IPR012677">
    <property type="entry name" value="Nucleotide-bd_a/b_plait_sf"/>
</dbReference>
<dbReference type="PANTHER" id="PTHR48024:SF11">
    <property type="entry name" value="NUCLEAR LOCALIZATION SEQUENCE-BINDING PROTEIN"/>
    <property type="match status" value="1"/>
</dbReference>
<protein>
    <recommendedName>
        <fullName evidence="4">RRM domain-containing protein</fullName>
    </recommendedName>
</protein>
<organism evidence="5 6">
    <name type="scientific">Mycena chlorophos</name>
    <name type="common">Agaric fungus</name>
    <name type="synonym">Agaricus chlorophos</name>
    <dbReference type="NCBI Taxonomy" id="658473"/>
    <lineage>
        <taxon>Eukaryota</taxon>
        <taxon>Fungi</taxon>
        <taxon>Dikarya</taxon>
        <taxon>Basidiomycota</taxon>
        <taxon>Agaricomycotina</taxon>
        <taxon>Agaricomycetes</taxon>
        <taxon>Agaricomycetidae</taxon>
        <taxon>Agaricales</taxon>
        <taxon>Marasmiineae</taxon>
        <taxon>Mycenaceae</taxon>
        <taxon>Mycena</taxon>
    </lineage>
</organism>
<keyword evidence="1 2" id="KW-0694">RNA-binding</keyword>
<dbReference type="InterPro" id="IPR050886">
    <property type="entry name" value="RNA-binding_reg"/>
</dbReference>
<dbReference type="Gene3D" id="3.30.70.330">
    <property type="match status" value="2"/>
</dbReference>
<evidence type="ECO:0000313" key="6">
    <source>
        <dbReference type="Proteomes" id="UP000815677"/>
    </source>
</evidence>
<dbReference type="CDD" id="cd00590">
    <property type="entry name" value="RRM_SF"/>
    <property type="match status" value="1"/>
</dbReference>
<reference evidence="5" key="1">
    <citation type="submission" date="2014-09" db="EMBL/GenBank/DDBJ databases">
        <title>Genome sequence of the luminous mushroom Mycena chlorophos for searching fungal bioluminescence genes.</title>
        <authorList>
            <person name="Tanaka Y."/>
            <person name="Kasuga D."/>
            <person name="Oba Y."/>
            <person name="Hase S."/>
            <person name="Sato K."/>
            <person name="Oba Y."/>
            <person name="Sakakibara Y."/>
        </authorList>
    </citation>
    <scope>NUCLEOTIDE SEQUENCE</scope>
</reference>
<keyword evidence="6" id="KW-1185">Reference proteome</keyword>
<dbReference type="SMART" id="SM00360">
    <property type="entry name" value="RRM"/>
    <property type="match status" value="2"/>
</dbReference>
<evidence type="ECO:0000256" key="1">
    <source>
        <dbReference type="ARBA" id="ARBA00022884"/>
    </source>
</evidence>
<dbReference type="Pfam" id="PF00076">
    <property type="entry name" value="RRM_1"/>
    <property type="match status" value="2"/>
</dbReference>
<sequence length="256" mass="28206">MFAAATRACTRRAVRSHSTQTTTNRLFVGGLSFSADDRQLERHFATAGKVVRAEVAVHRKSGNFRPRSRGFGHVEFATVRDAENAMSVLNGTEIDGRAIRLDYAKPFVVEDDLGTVQEEEKETSDAEGEGRKVVPPSSTLWVGNLKYATTEETLEEFWGVHEGFQRVRIPQTRDGASSGMAFVKFADVESAKRARSAVGQFGEAVLDGRRLIVDFAAETRFKKGPGLEGLRDDGLKFGRDGRRSAQGTAKKRFGFV</sequence>
<dbReference type="InterPro" id="IPR000504">
    <property type="entry name" value="RRM_dom"/>
</dbReference>
<dbReference type="EMBL" id="DF849975">
    <property type="protein sequence ID" value="GAT61067.1"/>
    <property type="molecule type" value="Genomic_DNA"/>
</dbReference>
<evidence type="ECO:0000313" key="5">
    <source>
        <dbReference type="EMBL" id="GAT61067.1"/>
    </source>
</evidence>
<feature type="region of interest" description="Disordered" evidence="3">
    <location>
        <begin position="114"/>
        <end position="133"/>
    </location>
</feature>
<accession>A0ABQ0MCN7</accession>
<dbReference type="PANTHER" id="PTHR48024">
    <property type="entry name" value="GEO13361P1-RELATED"/>
    <property type="match status" value="1"/>
</dbReference>
<feature type="compositionally biased region" description="Acidic residues" evidence="3">
    <location>
        <begin position="114"/>
        <end position="127"/>
    </location>
</feature>
<dbReference type="InterPro" id="IPR035979">
    <property type="entry name" value="RBD_domain_sf"/>
</dbReference>
<evidence type="ECO:0000256" key="3">
    <source>
        <dbReference type="SAM" id="MobiDB-lite"/>
    </source>
</evidence>
<dbReference type="PROSITE" id="PS50102">
    <property type="entry name" value="RRM"/>
    <property type="match status" value="2"/>
</dbReference>
<feature type="domain" description="RRM" evidence="4">
    <location>
        <begin position="24"/>
        <end position="106"/>
    </location>
</feature>
<gene>
    <name evidence="5" type="ORF">MCHLO_17134</name>
</gene>
<evidence type="ECO:0000259" key="4">
    <source>
        <dbReference type="PROSITE" id="PS50102"/>
    </source>
</evidence>